<dbReference type="EC" id="3.5.3.11" evidence="6"/>
<dbReference type="PROSITE" id="PS01053">
    <property type="entry name" value="ARGINASE_1"/>
    <property type="match status" value="1"/>
</dbReference>
<comment type="similarity">
    <text evidence="1">Belongs to the arginase family. Agmatinase subfamily.</text>
</comment>
<comment type="cofactor">
    <cofactor evidence="4">
        <name>Mn(2+)</name>
        <dbReference type="ChEBI" id="CHEBI:29035"/>
    </cofactor>
    <text evidence="4">Binds 2 manganese ions per subunit.</text>
</comment>
<dbReference type="GO" id="GO:0033389">
    <property type="term" value="P:putrescine biosynthetic process from arginine, via agmatine"/>
    <property type="evidence" value="ECO:0007669"/>
    <property type="project" value="TreeGrafter"/>
</dbReference>
<feature type="binding site" evidence="4">
    <location>
        <position position="148"/>
    </location>
    <ligand>
        <name>Mn(2+)</name>
        <dbReference type="ChEBI" id="CHEBI:29035"/>
        <label>1</label>
    </ligand>
</feature>
<organism evidence="6 7">
    <name type="scientific">Gimibacter soli</name>
    <dbReference type="NCBI Taxonomy" id="3024400"/>
    <lineage>
        <taxon>Bacteria</taxon>
        <taxon>Pseudomonadati</taxon>
        <taxon>Pseudomonadota</taxon>
        <taxon>Alphaproteobacteria</taxon>
        <taxon>Kordiimonadales</taxon>
        <taxon>Temperatibacteraceae</taxon>
        <taxon>Gimibacter</taxon>
    </lineage>
</organism>
<keyword evidence="4" id="KW-0464">Manganese</keyword>
<name>A0AAE9XQP5_9PROT</name>
<dbReference type="AlphaFoldDB" id="A0AAE9XQP5"/>
<dbReference type="InterPro" id="IPR005925">
    <property type="entry name" value="Agmatinase-rel"/>
</dbReference>
<evidence type="ECO:0000256" key="3">
    <source>
        <dbReference type="ARBA" id="ARBA00022801"/>
    </source>
</evidence>
<dbReference type="InterPro" id="IPR006035">
    <property type="entry name" value="Ureohydrolase"/>
</dbReference>
<evidence type="ECO:0000256" key="1">
    <source>
        <dbReference type="ARBA" id="ARBA00009227"/>
    </source>
</evidence>
<gene>
    <name evidence="6" type="primary">speB</name>
    <name evidence="6" type="ORF">PH603_11385</name>
</gene>
<keyword evidence="3 5" id="KW-0378">Hydrolase</keyword>
<dbReference type="GO" id="GO:0046872">
    <property type="term" value="F:metal ion binding"/>
    <property type="evidence" value="ECO:0007669"/>
    <property type="project" value="UniProtKB-KW"/>
</dbReference>
<dbReference type="PANTHER" id="PTHR11358:SF26">
    <property type="entry name" value="GUANIDINO ACID HYDROLASE, MITOCHONDRIAL"/>
    <property type="match status" value="1"/>
</dbReference>
<feature type="binding site" evidence="4">
    <location>
        <position position="226"/>
    </location>
    <ligand>
        <name>Mn(2+)</name>
        <dbReference type="ChEBI" id="CHEBI:29035"/>
        <label>1</label>
    </ligand>
</feature>
<feature type="binding site" evidence="4">
    <location>
        <position position="121"/>
    </location>
    <ligand>
        <name>Mn(2+)</name>
        <dbReference type="ChEBI" id="CHEBI:29035"/>
        <label>1</label>
    </ligand>
</feature>
<evidence type="ECO:0000313" key="6">
    <source>
        <dbReference type="EMBL" id="WCL53140.1"/>
    </source>
</evidence>
<dbReference type="RefSeq" id="WP_289502652.1">
    <property type="nucleotide sequence ID" value="NZ_CP116805.1"/>
</dbReference>
<dbReference type="PIRSF" id="PIRSF036979">
    <property type="entry name" value="Arginase"/>
    <property type="match status" value="1"/>
</dbReference>
<dbReference type="Pfam" id="PF00491">
    <property type="entry name" value="Arginase"/>
    <property type="match status" value="1"/>
</dbReference>
<proteinExistence type="inferred from homology"/>
<reference evidence="6" key="1">
    <citation type="submission" date="2023-01" db="EMBL/GenBank/DDBJ databases">
        <title>The genome sequence of Kordiimonadaceae bacterium 6D33.</title>
        <authorList>
            <person name="Liu Y."/>
        </authorList>
    </citation>
    <scope>NUCLEOTIDE SEQUENCE</scope>
    <source>
        <strain evidence="6">6D33</strain>
    </source>
</reference>
<dbReference type="Proteomes" id="UP001217500">
    <property type="component" value="Chromosome"/>
</dbReference>
<dbReference type="PROSITE" id="PS51409">
    <property type="entry name" value="ARGINASE_2"/>
    <property type="match status" value="1"/>
</dbReference>
<evidence type="ECO:0000256" key="4">
    <source>
        <dbReference type="PIRSR" id="PIRSR036979-1"/>
    </source>
</evidence>
<feature type="binding site" evidence="4">
    <location>
        <position position="144"/>
    </location>
    <ligand>
        <name>Mn(2+)</name>
        <dbReference type="ChEBI" id="CHEBI:29035"/>
        <label>1</label>
    </ligand>
</feature>
<protein>
    <submittedName>
        <fullName evidence="6">Agmatinase</fullName>
        <ecNumber evidence="6">3.5.3.11</ecNumber>
    </submittedName>
</protein>
<dbReference type="PANTHER" id="PTHR11358">
    <property type="entry name" value="ARGINASE/AGMATINASE"/>
    <property type="match status" value="1"/>
</dbReference>
<dbReference type="InterPro" id="IPR023696">
    <property type="entry name" value="Ureohydrolase_dom_sf"/>
</dbReference>
<evidence type="ECO:0000256" key="2">
    <source>
        <dbReference type="ARBA" id="ARBA00022723"/>
    </source>
</evidence>
<sequence length="301" mass="32577">MSQGMMEPYGGHISYLRFPVCESAEGLDLAIMGVPFDLNTTGRAGARFGPRGIREMSLTMAEFPWGVWPWGYHLRDKFKVGDIGDVMGFTAYTERMMPAVEAAADKVMATGASLLTLGGDHSITYPLLKAHARKHGPLALIHFDAHSDTWIDDDINHGTMFHHAIKDGTIVPENSIQLGMRTPNPDEQGMLVLDGLECLKTPPLEMAKRIRERVGNRPAYLTFDIDFLDPAYAPATGTPVVGGPNSAYARDVLRALVGMNIVGGDQVEVAPHYEGAAQITALAGATIAADILYLIGASRSR</sequence>
<dbReference type="GO" id="GO:0008783">
    <property type="term" value="F:agmatinase activity"/>
    <property type="evidence" value="ECO:0007669"/>
    <property type="project" value="UniProtKB-EC"/>
</dbReference>
<dbReference type="SUPFAM" id="SSF52768">
    <property type="entry name" value="Arginase/deacetylase"/>
    <property type="match status" value="1"/>
</dbReference>
<evidence type="ECO:0000313" key="7">
    <source>
        <dbReference type="Proteomes" id="UP001217500"/>
    </source>
</evidence>
<dbReference type="Gene3D" id="3.40.800.10">
    <property type="entry name" value="Ureohydrolase domain"/>
    <property type="match status" value="1"/>
</dbReference>
<keyword evidence="7" id="KW-1185">Reference proteome</keyword>
<feature type="binding site" evidence="4">
    <location>
        <position position="146"/>
    </location>
    <ligand>
        <name>Mn(2+)</name>
        <dbReference type="ChEBI" id="CHEBI:29035"/>
        <label>1</label>
    </ligand>
</feature>
<keyword evidence="2 4" id="KW-0479">Metal-binding</keyword>
<dbReference type="NCBIfam" id="NF002564">
    <property type="entry name" value="PRK02190.1"/>
    <property type="match status" value="1"/>
</dbReference>
<dbReference type="EMBL" id="CP116805">
    <property type="protein sequence ID" value="WCL53140.1"/>
    <property type="molecule type" value="Genomic_DNA"/>
</dbReference>
<dbReference type="InterPro" id="IPR020855">
    <property type="entry name" value="Ureohydrolase_Mn_BS"/>
</dbReference>
<dbReference type="KEGG" id="gso:PH603_11385"/>
<feature type="binding site" evidence="4">
    <location>
        <position position="224"/>
    </location>
    <ligand>
        <name>Mn(2+)</name>
        <dbReference type="ChEBI" id="CHEBI:29035"/>
        <label>1</label>
    </ligand>
</feature>
<evidence type="ECO:0000256" key="5">
    <source>
        <dbReference type="RuleBase" id="RU003684"/>
    </source>
</evidence>
<accession>A0AAE9XQP5</accession>
<dbReference type="NCBIfam" id="TIGR01230">
    <property type="entry name" value="agmatinase"/>
    <property type="match status" value="1"/>
</dbReference>